<evidence type="ECO:0000256" key="3">
    <source>
        <dbReference type="ARBA" id="ARBA00022475"/>
    </source>
</evidence>
<comment type="subcellular location">
    <subcellularLocation>
        <location evidence="1">Cell membrane</location>
        <topology evidence="1">Multi-pass membrane protein</topology>
    </subcellularLocation>
</comment>
<evidence type="ECO:0000256" key="2">
    <source>
        <dbReference type="ARBA" id="ARBA00007543"/>
    </source>
</evidence>
<sequence>MSWAQIIPLIFMGLLGFALFVYVVLDGFDLGVGMLMHRANTEERNTMVASIGPFWDANETWLVLGIGILLIAFPKANSIILGNLYIPVAFMLIGLIMRGVAFDFRVKARLEHQLGWNYVFIIGSGLASATQGWMLGRYVTGFAEGWQFTLFALAIALAVPATYTLLGACWLLLKTEGELQAKATRWAKIAWVPVVLGMILISLATPWVSTVVRDRWFALPQIIGLLPIPLATGAALIALRWILNSPRVRADLCWLPFVLLIGSLVMGALGLAYSLYPYAVIGQMTVWDAASSTEALNVILIGAAVAIPAIFGYTIFAFWVFRGKVRELTYG</sequence>
<feature type="transmembrane region" description="Helical" evidence="7">
    <location>
        <begin position="148"/>
        <end position="173"/>
    </location>
</feature>
<dbReference type="GO" id="GO:0070069">
    <property type="term" value="C:cytochrome complex"/>
    <property type="evidence" value="ECO:0007669"/>
    <property type="project" value="TreeGrafter"/>
</dbReference>
<dbReference type="Proteomes" id="UP000253940">
    <property type="component" value="Chromosome"/>
</dbReference>
<keyword evidence="5 7" id="KW-1133">Transmembrane helix</keyword>
<evidence type="ECO:0000313" key="8">
    <source>
        <dbReference type="EMBL" id="AXI03327.1"/>
    </source>
</evidence>
<keyword evidence="4 7" id="KW-0812">Transmembrane</keyword>
<evidence type="ECO:0000256" key="5">
    <source>
        <dbReference type="ARBA" id="ARBA00022989"/>
    </source>
</evidence>
<evidence type="ECO:0000256" key="1">
    <source>
        <dbReference type="ARBA" id="ARBA00004651"/>
    </source>
</evidence>
<feature type="transmembrane region" description="Helical" evidence="7">
    <location>
        <begin position="254"/>
        <end position="276"/>
    </location>
</feature>
<dbReference type="AlphaFoldDB" id="A0A345P7R8"/>
<keyword evidence="6 7" id="KW-0472">Membrane</keyword>
<feature type="transmembrane region" description="Helical" evidence="7">
    <location>
        <begin position="84"/>
        <end position="104"/>
    </location>
</feature>
<feature type="transmembrane region" description="Helical" evidence="7">
    <location>
        <begin position="216"/>
        <end position="242"/>
    </location>
</feature>
<evidence type="ECO:0000256" key="6">
    <source>
        <dbReference type="ARBA" id="ARBA00023136"/>
    </source>
</evidence>
<dbReference type="PANTHER" id="PTHR43141:SF2">
    <property type="entry name" value="BLR3729 PROTEIN"/>
    <property type="match status" value="1"/>
</dbReference>
<keyword evidence="9" id="KW-1185">Reference proteome</keyword>
<organism evidence="8 9">
    <name type="scientific">Aquirhabdus parva</name>
    <dbReference type="NCBI Taxonomy" id="2283318"/>
    <lineage>
        <taxon>Bacteria</taxon>
        <taxon>Pseudomonadati</taxon>
        <taxon>Pseudomonadota</taxon>
        <taxon>Gammaproteobacteria</taxon>
        <taxon>Moraxellales</taxon>
        <taxon>Moraxellaceae</taxon>
        <taxon>Aquirhabdus</taxon>
    </lineage>
</organism>
<dbReference type="RefSeq" id="WP_114899436.1">
    <property type="nucleotide sequence ID" value="NZ_CP031222.1"/>
</dbReference>
<reference evidence="8 9" key="1">
    <citation type="submission" date="2018-07" db="EMBL/GenBank/DDBJ databases">
        <title>Genome sequencing of Moraxellaceae gen. HYN0046.</title>
        <authorList>
            <person name="Kim M."/>
            <person name="Yi H."/>
        </authorList>
    </citation>
    <scope>NUCLEOTIDE SEQUENCE [LARGE SCALE GENOMIC DNA]</scope>
    <source>
        <strain evidence="8 9">HYN0046</strain>
    </source>
</reference>
<dbReference type="GO" id="GO:0005886">
    <property type="term" value="C:plasma membrane"/>
    <property type="evidence" value="ECO:0007669"/>
    <property type="project" value="UniProtKB-SubCell"/>
</dbReference>
<feature type="transmembrane region" description="Helical" evidence="7">
    <location>
        <begin position="116"/>
        <end position="136"/>
    </location>
</feature>
<dbReference type="GO" id="GO:0016682">
    <property type="term" value="F:oxidoreductase activity, acting on diphenols and related substances as donors, oxygen as acceptor"/>
    <property type="evidence" value="ECO:0007669"/>
    <property type="project" value="TreeGrafter"/>
</dbReference>
<protein>
    <submittedName>
        <fullName evidence="8">Cytochrome d ubiquinol oxidase subunit II</fullName>
    </submittedName>
</protein>
<dbReference type="Pfam" id="PF02322">
    <property type="entry name" value="Cyt_bd_oxida_II"/>
    <property type="match status" value="1"/>
</dbReference>
<dbReference type="InterPro" id="IPR003317">
    <property type="entry name" value="Cyt-d_oxidase_su2"/>
</dbReference>
<name>A0A345P7R8_9GAMM</name>
<dbReference type="EMBL" id="CP031222">
    <property type="protein sequence ID" value="AXI03327.1"/>
    <property type="molecule type" value="Genomic_DNA"/>
</dbReference>
<dbReference type="PANTHER" id="PTHR43141">
    <property type="entry name" value="CYTOCHROME BD2 SUBUNIT II"/>
    <property type="match status" value="1"/>
</dbReference>
<proteinExistence type="inferred from homology"/>
<dbReference type="OrthoDB" id="9776710at2"/>
<dbReference type="KEGG" id="mbah:HYN46_11035"/>
<dbReference type="GO" id="GO:0009055">
    <property type="term" value="F:electron transfer activity"/>
    <property type="evidence" value="ECO:0007669"/>
    <property type="project" value="TreeGrafter"/>
</dbReference>
<comment type="similarity">
    <text evidence="2">Belongs to the cytochrome ubiquinol oxidase subunit 2 family.</text>
</comment>
<feature type="transmembrane region" description="Helical" evidence="7">
    <location>
        <begin position="296"/>
        <end position="321"/>
    </location>
</feature>
<dbReference type="GO" id="GO:0019646">
    <property type="term" value="P:aerobic electron transport chain"/>
    <property type="evidence" value="ECO:0007669"/>
    <property type="project" value="TreeGrafter"/>
</dbReference>
<feature type="transmembrane region" description="Helical" evidence="7">
    <location>
        <begin position="6"/>
        <end position="25"/>
    </location>
</feature>
<evidence type="ECO:0000256" key="7">
    <source>
        <dbReference type="SAM" id="Phobius"/>
    </source>
</evidence>
<evidence type="ECO:0000256" key="4">
    <source>
        <dbReference type="ARBA" id="ARBA00022692"/>
    </source>
</evidence>
<gene>
    <name evidence="8" type="ORF">HYN46_11035</name>
</gene>
<evidence type="ECO:0000313" key="9">
    <source>
        <dbReference type="Proteomes" id="UP000253940"/>
    </source>
</evidence>
<keyword evidence="3" id="KW-1003">Cell membrane</keyword>
<feature type="transmembrane region" description="Helical" evidence="7">
    <location>
        <begin position="185"/>
        <end position="204"/>
    </location>
</feature>
<accession>A0A345P7R8</accession>